<name>A0A7K5MY29_CARCD</name>
<evidence type="ECO:0000256" key="10">
    <source>
        <dbReference type="ARBA" id="ARBA00023163"/>
    </source>
</evidence>
<dbReference type="InterPro" id="IPR013087">
    <property type="entry name" value="Znf_C2H2_type"/>
</dbReference>
<evidence type="ECO:0000256" key="4">
    <source>
        <dbReference type="ARBA" id="ARBA00022723"/>
    </source>
</evidence>
<evidence type="ECO:0000256" key="5">
    <source>
        <dbReference type="ARBA" id="ARBA00022737"/>
    </source>
</evidence>
<dbReference type="AlphaFoldDB" id="A0A7K5MY29"/>
<proteinExistence type="inferred from homology"/>
<evidence type="ECO:0000259" key="14">
    <source>
        <dbReference type="PROSITE" id="PS50157"/>
    </source>
</evidence>
<comment type="subcellular location">
    <subcellularLocation>
        <location evidence="2">Nucleus</location>
    </subcellularLocation>
</comment>
<keyword evidence="7" id="KW-0862">Zinc</keyword>
<evidence type="ECO:0000256" key="13">
    <source>
        <dbReference type="SAM" id="MobiDB-lite"/>
    </source>
</evidence>
<dbReference type="EMBL" id="VYXE01025266">
    <property type="protein sequence ID" value="NWT35449.1"/>
    <property type="molecule type" value="Genomic_DNA"/>
</dbReference>
<feature type="region of interest" description="Disordered" evidence="13">
    <location>
        <begin position="1"/>
        <end position="87"/>
    </location>
</feature>
<keyword evidence="5" id="KW-0677">Repeat</keyword>
<evidence type="ECO:0000256" key="6">
    <source>
        <dbReference type="ARBA" id="ARBA00022771"/>
    </source>
</evidence>
<dbReference type="GO" id="GO:0000978">
    <property type="term" value="F:RNA polymerase II cis-regulatory region sequence-specific DNA binding"/>
    <property type="evidence" value="ECO:0007669"/>
    <property type="project" value="TreeGrafter"/>
</dbReference>
<evidence type="ECO:0000256" key="3">
    <source>
        <dbReference type="ARBA" id="ARBA00006991"/>
    </source>
</evidence>
<accession>A0A7K5MY29</accession>
<evidence type="ECO:0000256" key="9">
    <source>
        <dbReference type="ARBA" id="ARBA00023125"/>
    </source>
</evidence>
<feature type="non-terminal residue" evidence="15">
    <location>
        <position position="122"/>
    </location>
</feature>
<feature type="non-terminal residue" evidence="15">
    <location>
        <position position="1"/>
    </location>
</feature>
<protein>
    <submittedName>
        <fullName evidence="15">ZN300 protein</fullName>
    </submittedName>
</protein>
<dbReference type="PANTHER" id="PTHR23226">
    <property type="entry name" value="ZINC FINGER AND SCAN DOMAIN-CONTAINING"/>
    <property type="match status" value="1"/>
</dbReference>
<evidence type="ECO:0000256" key="1">
    <source>
        <dbReference type="ARBA" id="ARBA00003767"/>
    </source>
</evidence>
<evidence type="ECO:0000256" key="8">
    <source>
        <dbReference type="ARBA" id="ARBA00023015"/>
    </source>
</evidence>
<dbReference type="PROSITE" id="PS50157">
    <property type="entry name" value="ZINC_FINGER_C2H2_2"/>
    <property type="match status" value="2"/>
</dbReference>
<evidence type="ECO:0000313" key="15">
    <source>
        <dbReference type="EMBL" id="NWT35449.1"/>
    </source>
</evidence>
<evidence type="ECO:0000256" key="7">
    <source>
        <dbReference type="ARBA" id="ARBA00022833"/>
    </source>
</evidence>
<keyword evidence="11" id="KW-0539">Nucleus</keyword>
<sequence>EKRTLDHGQSSELGIHEQLQDGEKPHRCSECGKSFTKRSSLIVHQRSHQQVGSEGEKPTLDQGGEEKSELGVPEKLRDGEKKPHKCSECGKSFMWRSSLIKHCKLHTGQQVGSKGGKPTQGQ</sequence>
<reference evidence="15 16" key="1">
    <citation type="submission" date="2019-09" db="EMBL/GenBank/DDBJ databases">
        <title>Bird 10,000 Genomes (B10K) Project - Family phase.</title>
        <authorList>
            <person name="Zhang G."/>
        </authorList>
    </citation>
    <scope>NUCLEOTIDE SEQUENCE [LARGE SCALE GENOMIC DNA]</scope>
    <source>
        <strain evidence="15">B10K-DU-001-69</strain>
        <tissue evidence="15">Muscle</tissue>
    </source>
</reference>
<evidence type="ECO:0000313" key="16">
    <source>
        <dbReference type="Proteomes" id="UP000583740"/>
    </source>
</evidence>
<comment type="function">
    <text evidence="1">May be involved in transcriptional regulation.</text>
</comment>
<dbReference type="InterPro" id="IPR036236">
    <property type="entry name" value="Znf_C2H2_sf"/>
</dbReference>
<dbReference type="FunFam" id="3.30.160.60:FF:001005">
    <property type="entry name" value="Zinc finger protein 75A"/>
    <property type="match status" value="1"/>
</dbReference>
<feature type="domain" description="C2H2-type" evidence="14">
    <location>
        <begin position="26"/>
        <end position="58"/>
    </location>
</feature>
<dbReference type="Pfam" id="PF00096">
    <property type="entry name" value="zf-C2H2"/>
    <property type="match status" value="1"/>
</dbReference>
<dbReference type="Gene3D" id="3.30.160.60">
    <property type="entry name" value="Classic Zinc Finger"/>
    <property type="match status" value="2"/>
</dbReference>
<keyword evidence="6 12" id="KW-0863">Zinc-finger</keyword>
<feature type="compositionally biased region" description="Basic and acidic residues" evidence="13">
    <location>
        <begin position="14"/>
        <end position="30"/>
    </location>
</feature>
<dbReference type="Pfam" id="PF13912">
    <property type="entry name" value="zf-C2H2_6"/>
    <property type="match status" value="1"/>
</dbReference>
<keyword evidence="4" id="KW-0479">Metal-binding</keyword>
<evidence type="ECO:0000256" key="12">
    <source>
        <dbReference type="PROSITE-ProRule" id="PRU00042"/>
    </source>
</evidence>
<keyword evidence="10" id="KW-0804">Transcription</keyword>
<dbReference type="GO" id="GO:0005634">
    <property type="term" value="C:nucleus"/>
    <property type="evidence" value="ECO:0007669"/>
    <property type="project" value="UniProtKB-SubCell"/>
</dbReference>
<dbReference type="SMART" id="SM00355">
    <property type="entry name" value="ZnF_C2H2"/>
    <property type="match status" value="2"/>
</dbReference>
<dbReference type="GO" id="GO:0000981">
    <property type="term" value="F:DNA-binding transcription factor activity, RNA polymerase II-specific"/>
    <property type="evidence" value="ECO:0007669"/>
    <property type="project" value="TreeGrafter"/>
</dbReference>
<evidence type="ECO:0000256" key="11">
    <source>
        <dbReference type="ARBA" id="ARBA00023242"/>
    </source>
</evidence>
<dbReference type="PANTHER" id="PTHR23226:SF416">
    <property type="entry name" value="FI01424P"/>
    <property type="match status" value="1"/>
</dbReference>
<gene>
    <name evidence="15" type="primary">Znf300</name>
    <name evidence="15" type="ORF">CARCAR_R15447</name>
</gene>
<keyword evidence="8" id="KW-0805">Transcription regulation</keyword>
<dbReference type="GO" id="GO:0008270">
    <property type="term" value="F:zinc ion binding"/>
    <property type="evidence" value="ECO:0007669"/>
    <property type="project" value="UniProtKB-KW"/>
</dbReference>
<dbReference type="PROSITE" id="PS00028">
    <property type="entry name" value="ZINC_FINGER_C2H2_1"/>
    <property type="match status" value="2"/>
</dbReference>
<evidence type="ECO:0000256" key="2">
    <source>
        <dbReference type="ARBA" id="ARBA00004123"/>
    </source>
</evidence>
<feature type="domain" description="C2H2-type" evidence="14">
    <location>
        <begin position="84"/>
        <end position="111"/>
    </location>
</feature>
<organism evidence="15 16">
    <name type="scientific">Cardinalis cardinalis</name>
    <name type="common">Northern cardinal</name>
    <dbReference type="NCBI Taxonomy" id="98964"/>
    <lineage>
        <taxon>Eukaryota</taxon>
        <taxon>Metazoa</taxon>
        <taxon>Chordata</taxon>
        <taxon>Craniata</taxon>
        <taxon>Vertebrata</taxon>
        <taxon>Euteleostomi</taxon>
        <taxon>Archelosauria</taxon>
        <taxon>Archosauria</taxon>
        <taxon>Dinosauria</taxon>
        <taxon>Saurischia</taxon>
        <taxon>Theropoda</taxon>
        <taxon>Coelurosauria</taxon>
        <taxon>Aves</taxon>
        <taxon>Neognathae</taxon>
        <taxon>Neoaves</taxon>
        <taxon>Telluraves</taxon>
        <taxon>Australaves</taxon>
        <taxon>Passeriformes</taxon>
        <taxon>Cardinalidae</taxon>
        <taxon>Cardinalis</taxon>
    </lineage>
</organism>
<dbReference type="FunFam" id="3.30.160.60:FF:000555">
    <property type="entry name" value="Zinc finger protein 1 homolog"/>
    <property type="match status" value="1"/>
</dbReference>
<keyword evidence="9" id="KW-0238">DNA-binding</keyword>
<comment type="similarity">
    <text evidence="3">Belongs to the krueppel C2H2-type zinc-finger protein family.</text>
</comment>
<dbReference type="Proteomes" id="UP000583740">
    <property type="component" value="Unassembled WGS sequence"/>
</dbReference>
<comment type="caution">
    <text evidence="15">The sequence shown here is derived from an EMBL/GenBank/DDBJ whole genome shotgun (WGS) entry which is preliminary data.</text>
</comment>
<feature type="compositionally biased region" description="Basic and acidic residues" evidence="13">
    <location>
        <begin position="54"/>
        <end position="87"/>
    </location>
</feature>
<dbReference type="SUPFAM" id="SSF57667">
    <property type="entry name" value="beta-beta-alpha zinc fingers"/>
    <property type="match status" value="2"/>
</dbReference>
<keyword evidence="16" id="KW-1185">Reference proteome</keyword>